<feature type="transmembrane region" description="Helical" evidence="2">
    <location>
        <begin position="14"/>
        <end position="36"/>
    </location>
</feature>
<name>Q2W1W1_PARM1</name>
<evidence type="ECO:0000256" key="1">
    <source>
        <dbReference type="SAM" id="MobiDB-lite"/>
    </source>
</evidence>
<gene>
    <name evidence="3" type="ordered locus">amb3360</name>
</gene>
<keyword evidence="4" id="KW-1185">Reference proteome</keyword>
<reference evidence="3 4" key="1">
    <citation type="journal article" date="2005" name="DNA Res.">
        <title>Complete genome sequence of the facultative anaerobic magnetotactic bacterium Magnetospirillum sp. strain AMB-1.</title>
        <authorList>
            <person name="Matsunaga T."/>
            <person name="Okamura Y."/>
            <person name="Fukuda Y."/>
            <person name="Wahyudi A.T."/>
            <person name="Murase Y."/>
            <person name="Takeyama H."/>
        </authorList>
    </citation>
    <scope>NUCLEOTIDE SEQUENCE [LARGE SCALE GENOMIC DNA]</scope>
    <source>
        <strain evidence="4">ATCC 700264 / AMB-1</strain>
    </source>
</reference>
<dbReference type="AlphaFoldDB" id="Q2W1W1"/>
<evidence type="ECO:0000313" key="3">
    <source>
        <dbReference type="EMBL" id="BAE52164.1"/>
    </source>
</evidence>
<feature type="compositionally biased region" description="Pro residues" evidence="1">
    <location>
        <begin position="94"/>
        <end position="110"/>
    </location>
</feature>
<dbReference type="Proteomes" id="UP000007058">
    <property type="component" value="Chromosome"/>
</dbReference>
<dbReference type="EMBL" id="AP007255">
    <property type="protein sequence ID" value="BAE52164.1"/>
    <property type="molecule type" value="Genomic_DNA"/>
</dbReference>
<protein>
    <submittedName>
        <fullName evidence="3">Uncharacterized protein</fullName>
    </submittedName>
</protein>
<sequence length="110" mass="11800">MSSYRISYIRSTGWTRLGLAGAVGILFISPMLWALGTFGTGDDALHRAVIFALSGLWFSVGTFYVVGWALQGFVVRQKVSDEDADEGPARRPLPSAPPPAARPPARPSGH</sequence>
<proteinExistence type="predicted"/>
<keyword evidence="2" id="KW-0472">Membrane</keyword>
<keyword evidence="2" id="KW-0812">Transmembrane</keyword>
<organism evidence="3 4">
    <name type="scientific">Paramagnetospirillum magneticum (strain ATCC 700264 / AMB-1)</name>
    <name type="common">Magnetospirillum magneticum</name>
    <dbReference type="NCBI Taxonomy" id="342108"/>
    <lineage>
        <taxon>Bacteria</taxon>
        <taxon>Pseudomonadati</taxon>
        <taxon>Pseudomonadota</taxon>
        <taxon>Alphaproteobacteria</taxon>
        <taxon>Rhodospirillales</taxon>
        <taxon>Magnetospirillaceae</taxon>
        <taxon>Paramagnetospirillum</taxon>
    </lineage>
</organism>
<keyword evidence="2" id="KW-1133">Transmembrane helix</keyword>
<dbReference type="STRING" id="342108.amb3360"/>
<dbReference type="KEGG" id="mag:amb3360"/>
<feature type="region of interest" description="Disordered" evidence="1">
    <location>
        <begin position="81"/>
        <end position="110"/>
    </location>
</feature>
<evidence type="ECO:0000256" key="2">
    <source>
        <dbReference type="SAM" id="Phobius"/>
    </source>
</evidence>
<dbReference type="RefSeq" id="WP_011385720.1">
    <property type="nucleotide sequence ID" value="NC_007626.1"/>
</dbReference>
<feature type="transmembrane region" description="Helical" evidence="2">
    <location>
        <begin position="48"/>
        <end position="70"/>
    </location>
</feature>
<dbReference type="HOGENOM" id="CLU_2180647_0_0_5"/>
<accession>Q2W1W1</accession>
<evidence type="ECO:0000313" key="4">
    <source>
        <dbReference type="Proteomes" id="UP000007058"/>
    </source>
</evidence>